<protein>
    <submittedName>
        <fullName evidence="4">DNA repair photolyase</fullName>
    </submittedName>
</protein>
<dbReference type="HOGENOM" id="CLU_844500_0_0_9"/>
<name>L0IGK9_THETR</name>
<dbReference type="PANTHER" id="PTHR43432">
    <property type="entry name" value="SLR0285 PROTEIN"/>
    <property type="match status" value="1"/>
</dbReference>
<keyword evidence="3" id="KW-0411">Iron-sulfur</keyword>
<keyword evidence="4" id="KW-0456">Lyase</keyword>
<keyword evidence="2" id="KW-0408">Iron</keyword>
<dbReference type="GO" id="GO:0051536">
    <property type="term" value="F:iron-sulfur cluster binding"/>
    <property type="evidence" value="ECO:0007669"/>
    <property type="project" value="UniProtKB-KW"/>
</dbReference>
<dbReference type="InterPro" id="IPR040086">
    <property type="entry name" value="MJ0683-like"/>
</dbReference>
<dbReference type="InterPro" id="IPR007197">
    <property type="entry name" value="rSAM"/>
</dbReference>
<accession>L0IGK9</accession>
<evidence type="ECO:0000313" key="4">
    <source>
        <dbReference type="EMBL" id="AGB17884.1"/>
    </source>
</evidence>
<dbReference type="AlphaFoldDB" id="L0IGK9"/>
<dbReference type="EMBL" id="CP003066">
    <property type="protein sequence ID" value="AGB17884.1"/>
    <property type="molecule type" value="Genomic_DNA"/>
</dbReference>
<dbReference type="SFLD" id="SFLDS00029">
    <property type="entry name" value="Radical_SAM"/>
    <property type="match status" value="1"/>
</dbReference>
<dbReference type="KEGG" id="tto:Thethe_00147"/>
<dbReference type="PANTHER" id="PTHR43432:SF4">
    <property type="entry name" value="RADICAL SAM CORE DOMAIN-CONTAINING PROTEIN"/>
    <property type="match status" value="1"/>
</dbReference>
<evidence type="ECO:0000313" key="5">
    <source>
        <dbReference type="Proteomes" id="UP000010845"/>
    </source>
</evidence>
<dbReference type="Gene3D" id="3.80.30.30">
    <property type="match status" value="1"/>
</dbReference>
<dbReference type="Proteomes" id="UP000010845">
    <property type="component" value="Chromosome"/>
</dbReference>
<evidence type="ECO:0000256" key="2">
    <source>
        <dbReference type="ARBA" id="ARBA00023004"/>
    </source>
</evidence>
<dbReference type="RefSeq" id="WP_015310704.1">
    <property type="nucleotide sequence ID" value="NC_019970.1"/>
</dbReference>
<evidence type="ECO:0000256" key="3">
    <source>
        <dbReference type="ARBA" id="ARBA00023014"/>
    </source>
</evidence>
<proteinExistence type="predicted"/>
<organism evidence="4 5">
    <name type="scientific">Thermoanaerobacterium thermosaccharolyticum M0795</name>
    <dbReference type="NCBI Taxonomy" id="698948"/>
    <lineage>
        <taxon>Bacteria</taxon>
        <taxon>Bacillati</taxon>
        <taxon>Bacillota</taxon>
        <taxon>Clostridia</taxon>
        <taxon>Thermoanaerobacterales</taxon>
        <taxon>Thermoanaerobacteraceae</taxon>
        <taxon>Thermoanaerobacterium</taxon>
    </lineage>
</organism>
<gene>
    <name evidence="4" type="ORF">Thethe_00147</name>
</gene>
<sequence>METFKTSNGIEYQFVHGLEQAEEITDFRQTSSCFNAHEVNPAIGCDFLCRYCSMYSQYDKEEHVPVKIYSDYPNYLRDYIKKHKNKENLIFNFSPKTDAFSLSMIESGMTENILKIFDEEGVKYYILTKSGLPPKEIQNLLIKSRDKNQIIISSGLPNEEIEAVLEPGAPPSSKRLEFAKFCSQSGIMVTGIVAPYLPIDDDNDYAYKVFNRFLNSGIRHASVQVLKLSVECLNRMCKLLPKYEQRLNQLFDINNAKSIEWKLPGGKTVIRYYADSSYLEKELKKLKLIAKNMNITVSTCKEVCININDVNYNAEAQQKGYNCVGFTKY</sequence>
<dbReference type="SFLD" id="SFLDG01084">
    <property type="entry name" value="Uncharacterised_Radical_SAM_Su"/>
    <property type="match status" value="1"/>
</dbReference>
<dbReference type="GO" id="GO:0016829">
    <property type="term" value="F:lyase activity"/>
    <property type="evidence" value="ECO:0007669"/>
    <property type="project" value="UniProtKB-KW"/>
</dbReference>
<dbReference type="PATRIC" id="fig|698948.3.peg.135"/>
<evidence type="ECO:0000256" key="1">
    <source>
        <dbReference type="ARBA" id="ARBA00022723"/>
    </source>
</evidence>
<reference evidence="4 5" key="1">
    <citation type="submission" date="2012-03" db="EMBL/GenBank/DDBJ databases">
        <title>Complete sequence of chromosome of Thermoanaerobacterium thermosaccharolyticum M0795.</title>
        <authorList>
            <consortium name="US DOE Joint Genome Institute"/>
            <person name="Lucas S."/>
            <person name="Han J."/>
            <person name="Lapidus A."/>
            <person name="Cheng J.-F."/>
            <person name="Goodwin L."/>
            <person name="Pitluck S."/>
            <person name="Peters L."/>
            <person name="Teshima H."/>
            <person name="Detter J.C."/>
            <person name="Han C."/>
            <person name="Tapia R."/>
            <person name="Land M."/>
            <person name="Hauser L."/>
            <person name="Kyrpides N."/>
            <person name="Ivanova N."/>
            <person name="Pagani I."/>
            <person name="Feinberg L."/>
            <person name="Folden J."/>
            <person name="Hogsett D."/>
            <person name="Shaw J."/>
            <person name="Woyke T."/>
        </authorList>
    </citation>
    <scope>NUCLEOTIDE SEQUENCE [LARGE SCALE GENOMIC DNA]</scope>
    <source>
        <strain evidence="4 5">M0795</strain>
    </source>
</reference>
<dbReference type="GO" id="GO:0046872">
    <property type="term" value="F:metal ion binding"/>
    <property type="evidence" value="ECO:0007669"/>
    <property type="project" value="UniProtKB-KW"/>
</dbReference>
<keyword evidence="1" id="KW-0479">Metal-binding</keyword>